<dbReference type="InterPro" id="IPR029058">
    <property type="entry name" value="AB_hydrolase_fold"/>
</dbReference>
<dbReference type="Proteomes" id="UP000654075">
    <property type="component" value="Unassembled WGS sequence"/>
</dbReference>
<name>A0A813FYJ5_POLGL</name>
<dbReference type="PANTHER" id="PTHR12277">
    <property type="entry name" value="ALPHA/BETA HYDROLASE DOMAIN-CONTAINING PROTEIN"/>
    <property type="match status" value="1"/>
</dbReference>
<proteinExistence type="predicted"/>
<dbReference type="OrthoDB" id="10249433at2759"/>
<evidence type="ECO:0008006" key="3">
    <source>
        <dbReference type="Google" id="ProtNLM"/>
    </source>
</evidence>
<comment type="caution">
    <text evidence="1">The sequence shown here is derived from an EMBL/GenBank/DDBJ whole genome shotgun (WGS) entry which is preliminary data.</text>
</comment>
<evidence type="ECO:0000313" key="1">
    <source>
        <dbReference type="EMBL" id="CAE8617639.1"/>
    </source>
</evidence>
<gene>
    <name evidence="1" type="ORF">PGLA1383_LOCUS35300</name>
</gene>
<sequence>MWMVLNSPSGSWNPVERLIFPAPTPSYTIESFPGELIQIPRRDGAQVPCLFLPFRHARFLIIYFHANAEDLGLSYTFCQVMRDLFQVHILAVEYPGYGICPGTPDEAGIMDNARAAMDFAINSLCWPADGIKLFGRSLGTGPTTLLATEYTVAGVILISPFTSIRALFENQVGRLADFVEDRFRNLHLAPRIKSPTLIVHGMQDGLVPPDHGLKIYSAITSRRMLVTPAAMGHNTSLLKDVGTFILPMTHFFSLPDYTFEDI</sequence>
<dbReference type="OMA" id="HFYFAAN"/>
<dbReference type="EMBL" id="CAJNNV010026235">
    <property type="protein sequence ID" value="CAE8617639.1"/>
    <property type="molecule type" value="Genomic_DNA"/>
</dbReference>
<feature type="non-terminal residue" evidence="1">
    <location>
        <position position="262"/>
    </location>
</feature>
<accession>A0A813FYJ5</accession>
<dbReference type="SUPFAM" id="SSF53474">
    <property type="entry name" value="alpha/beta-Hydrolases"/>
    <property type="match status" value="1"/>
</dbReference>
<dbReference type="Gene3D" id="3.40.50.1820">
    <property type="entry name" value="alpha/beta hydrolase"/>
    <property type="match status" value="1"/>
</dbReference>
<keyword evidence="2" id="KW-1185">Reference proteome</keyword>
<organism evidence="1 2">
    <name type="scientific">Polarella glacialis</name>
    <name type="common">Dinoflagellate</name>
    <dbReference type="NCBI Taxonomy" id="89957"/>
    <lineage>
        <taxon>Eukaryota</taxon>
        <taxon>Sar</taxon>
        <taxon>Alveolata</taxon>
        <taxon>Dinophyceae</taxon>
        <taxon>Suessiales</taxon>
        <taxon>Suessiaceae</taxon>
        <taxon>Polarella</taxon>
    </lineage>
</organism>
<dbReference type="PANTHER" id="PTHR12277:SF197">
    <property type="entry name" value="CHROMOSOME UNDETERMINED SCAFFOLD_38, WHOLE GENOME SHOTGUN SEQUENCE"/>
    <property type="match status" value="1"/>
</dbReference>
<evidence type="ECO:0000313" key="2">
    <source>
        <dbReference type="Proteomes" id="UP000654075"/>
    </source>
</evidence>
<reference evidence="1" key="1">
    <citation type="submission" date="2021-02" db="EMBL/GenBank/DDBJ databases">
        <authorList>
            <person name="Dougan E. K."/>
            <person name="Rhodes N."/>
            <person name="Thang M."/>
            <person name="Chan C."/>
        </authorList>
    </citation>
    <scope>NUCLEOTIDE SEQUENCE</scope>
</reference>
<protein>
    <recommendedName>
        <fullName evidence="3">Serine aminopeptidase S33 domain-containing protein</fullName>
    </recommendedName>
</protein>
<dbReference type="AlphaFoldDB" id="A0A813FYJ5"/>